<dbReference type="AlphaFoldDB" id="A0A6M8UE07"/>
<dbReference type="Pfam" id="PF04353">
    <property type="entry name" value="Rsd_AlgQ"/>
    <property type="match status" value="1"/>
</dbReference>
<keyword evidence="7" id="KW-1185">Reference proteome</keyword>
<evidence type="ECO:0000256" key="1">
    <source>
        <dbReference type="ARBA" id="ARBA00022490"/>
    </source>
</evidence>
<dbReference type="EMBL" id="CP054212">
    <property type="protein sequence ID" value="QKJ88968.1"/>
    <property type="molecule type" value="Genomic_DNA"/>
</dbReference>
<dbReference type="PIRSF" id="PIRSF016548">
    <property type="entry name" value="Rsd_AlgQ"/>
    <property type="match status" value="1"/>
</dbReference>
<keyword evidence="2 4" id="KW-0805">Transcription regulation</keyword>
<reference evidence="6 7" key="1">
    <citation type="submission" date="2020-06" db="EMBL/GenBank/DDBJ databases">
        <title>Genome sequence of Paramixta manurensis strain PD-1.</title>
        <authorList>
            <person name="Lee C.W."/>
            <person name="Kim J."/>
        </authorList>
    </citation>
    <scope>NUCLEOTIDE SEQUENCE [LARGE SCALE GENOMIC DNA]</scope>
    <source>
        <strain evidence="6 7">PD-1</strain>
    </source>
</reference>
<gene>
    <name evidence="4" type="primary">rsd</name>
    <name evidence="6" type="ORF">PMPD1_4061</name>
</gene>
<keyword evidence="3 4" id="KW-0804">Transcription</keyword>
<evidence type="ECO:0000256" key="5">
    <source>
        <dbReference type="RuleBase" id="RU004409"/>
    </source>
</evidence>
<comment type="subcellular location">
    <subcellularLocation>
        <location evidence="4">Cytoplasm</location>
    </subcellularLocation>
</comment>
<dbReference type="InterPro" id="IPR007448">
    <property type="entry name" value="Sigma70_reg_Rsd_AlgQ"/>
</dbReference>
<evidence type="ECO:0000256" key="4">
    <source>
        <dbReference type="HAMAP-Rule" id="MF_01181"/>
    </source>
</evidence>
<proteinExistence type="inferred from homology"/>
<dbReference type="KEGG" id="pmak:PMPD1_4061"/>
<evidence type="ECO:0000256" key="2">
    <source>
        <dbReference type="ARBA" id="ARBA00023015"/>
    </source>
</evidence>
<comment type="function">
    <text evidence="4">Binds RpoD and negatively regulates RpoD-mediated transcription activation by preventing the interaction between the primary sigma factor RpoD with the catalytic core of the RNA polymerase and with promoter DNA. May be involved in replacement of the RNA polymerase sigma subunit from RpoD to RpoS during the transition from exponential growth to the stationary phase.</text>
</comment>
<accession>A0A6M8UE07</accession>
<dbReference type="HAMAP" id="MF_01181">
    <property type="entry name" value="Rsd"/>
    <property type="match status" value="1"/>
</dbReference>
<comment type="subunit">
    <text evidence="4">Interacts with RpoD.</text>
</comment>
<evidence type="ECO:0000256" key="3">
    <source>
        <dbReference type="ARBA" id="ARBA00023163"/>
    </source>
</evidence>
<evidence type="ECO:0000313" key="7">
    <source>
        <dbReference type="Proteomes" id="UP000505325"/>
    </source>
</evidence>
<organism evidence="6 7">
    <name type="scientific">Paramixta manurensis</name>
    <dbReference type="NCBI Taxonomy" id="2740817"/>
    <lineage>
        <taxon>Bacteria</taxon>
        <taxon>Pseudomonadati</taxon>
        <taxon>Pseudomonadota</taxon>
        <taxon>Gammaproteobacteria</taxon>
        <taxon>Enterobacterales</taxon>
        <taxon>Erwiniaceae</taxon>
        <taxon>Paramixta</taxon>
    </lineage>
</organism>
<dbReference type="NCBIfam" id="NF008723">
    <property type="entry name" value="PRK11718.1"/>
    <property type="match status" value="1"/>
</dbReference>
<keyword evidence="1 4" id="KW-0963">Cytoplasm</keyword>
<protein>
    <recommendedName>
        <fullName evidence="4">Regulator of sigma D</fullName>
    </recommendedName>
</protein>
<name>A0A6M8UE07_9GAMM</name>
<evidence type="ECO:0000313" key="6">
    <source>
        <dbReference type="EMBL" id="QKJ88968.1"/>
    </source>
</evidence>
<dbReference type="Proteomes" id="UP000505325">
    <property type="component" value="Chromosome"/>
</dbReference>
<dbReference type="GO" id="GO:0006355">
    <property type="term" value="P:regulation of DNA-templated transcription"/>
    <property type="evidence" value="ECO:0007669"/>
    <property type="project" value="InterPro"/>
</dbReference>
<dbReference type="InterPro" id="IPR023785">
    <property type="entry name" value="Sigma70_reg_Rsd"/>
</dbReference>
<dbReference type="InterPro" id="IPR038309">
    <property type="entry name" value="Rsd/AlgQ_sf"/>
</dbReference>
<comment type="similarity">
    <text evidence="4 5">Belongs to the Rsd/AlgQ family.</text>
</comment>
<sequence length="169" mass="19021">MLNHLDVLTQRVGGSNALVDLWLSARRQLLVAYYQTVGIKPNKESLTALDEKALDNFCQKLVDYLSTGHFSIYERIIEELEGDSPLTAAAQIYPALEGNTELLMSLYDTHLETAIDHDNYVEFQQALSEVGETLEARFTLEDKLIQLAWENQLQLPGVVANETELVRPA</sequence>
<dbReference type="RefSeq" id="WP_173635798.1">
    <property type="nucleotide sequence ID" value="NZ_CP054212.1"/>
</dbReference>
<dbReference type="Gene3D" id="1.20.120.1370">
    <property type="entry name" value="Regulator of RNA polymerase sigma(70) subunit, domain 4"/>
    <property type="match status" value="1"/>
</dbReference>
<dbReference type="GO" id="GO:0005737">
    <property type="term" value="C:cytoplasm"/>
    <property type="evidence" value="ECO:0007669"/>
    <property type="project" value="UniProtKB-SubCell"/>
</dbReference>